<gene>
    <name evidence="2" type="ORF">GPM918_LOCUS33718</name>
    <name evidence="3" type="ORF">SRO942_LOCUS34406</name>
</gene>
<dbReference type="AlphaFoldDB" id="A0A815MFD8"/>
<name>A0A815MFD8_9BILA</name>
<evidence type="ECO:0000313" key="3">
    <source>
        <dbReference type="EMBL" id="CAF4304155.1"/>
    </source>
</evidence>
<feature type="region of interest" description="Disordered" evidence="1">
    <location>
        <begin position="76"/>
        <end position="104"/>
    </location>
</feature>
<proteinExistence type="predicted"/>
<keyword evidence="4" id="KW-1185">Reference proteome</keyword>
<dbReference type="EMBL" id="CAJOBC010083603">
    <property type="protein sequence ID" value="CAF4304155.1"/>
    <property type="molecule type" value="Genomic_DNA"/>
</dbReference>
<evidence type="ECO:0000313" key="2">
    <source>
        <dbReference type="EMBL" id="CAF1420861.1"/>
    </source>
</evidence>
<protein>
    <submittedName>
        <fullName evidence="2">Uncharacterized protein</fullName>
    </submittedName>
</protein>
<evidence type="ECO:0000256" key="1">
    <source>
        <dbReference type="SAM" id="MobiDB-lite"/>
    </source>
</evidence>
<dbReference type="Proteomes" id="UP000663829">
    <property type="component" value="Unassembled WGS sequence"/>
</dbReference>
<evidence type="ECO:0000313" key="4">
    <source>
        <dbReference type="Proteomes" id="UP000663829"/>
    </source>
</evidence>
<dbReference type="EMBL" id="CAJNOQ010018174">
    <property type="protein sequence ID" value="CAF1420861.1"/>
    <property type="molecule type" value="Genomic_DNA"/>
</dbReference>
<feature type="compositionally biased region" description="Acidic residues" evidence="1">
    <location>
        <begin position="261"/>
        <end position="273"/>
    </location>
</feature>
<feature type="region of interest" description="Disordered" evidence="1">
    <location>
        <begin position="259"/>
        <end position="280"/>
    </location>
</feature>
<accession>A0A815MFD8</accession>
<reference evidence="2" key="1">
    <citation type="submission" date="2021-02" db="EMBL/GenBank/DDBJ databases">
        <authorList>
            <person name="Nowell W R."/>
        </authorList>
    </citation>
    <scope>NUCLEOTIDE SEQUENCE</scope>
</reference>
<comment type="caution">
    <text evidence="2">The sequence shown here is derived from an EMBL/GenBank/DDBJ whole genome shotgun (WGS) entry which is preliminary data.</text>
</comment>
<feature type="non-terminal residue" evidence="2">
    <location>
        <position position="1"/>
    </location>
</feature>
<dbReference type="Proteomes" id="UP000681722">
    <property type="component" value="Unassembled WGS sequence"/>
</dbReference>
<organism evidence="2 4">
    <name type="scientific">Didymodactylos carnosus</name>
    <dbReference type="NCBI Taxonomy" id="1234261"/>
    <lineage>
        <taxon>Eukaryota</taxon>
        <taxon>Metazoa</taxon>
        <taxon>Spiralia</taxon>
        <taxon>Gnathifera</taxon>
        <taxon>Rotifera</taxon>
        <taxon>Eurotatoria</taxon>
        <taxon>Bdelloidea</taxon>
        <taxon>Philodinida</taxon>
        <taxon>Philodinidae</taxon>
        <taxon>Didymodactylos</taxon>
    </lineage>
</organism>
<sequence length="301" mass="34491">DLDDDRIKSRFNCETRDFVMKTYTMKSAIDYKNICLAVIQKYPKLTEKQDFELTSLSTPLSQCIKNKRNENKRALGLQAKRKRKRNNESVQLNGAATSHFGDSEDETQTVAKRIRLVKRISENNVNITSEQTQETNSTTTGTEELLPSVISDQLSETLNIQHFNNNFIKEETRELKINYVENELSPNTTHHEENSWVVDNEVVIETSVQREGTKEGTGIKEDGGGIENFSMILHNDKEQYYQSRKDVAKRIARRAKYIEDNTGDGDEEEEEEICSSRYSTAENTAPIAQVQHVTKLPSFQV</sequence>